<name>A0A158Q9F1_ENTVE</name>
<dbReference type="OrthoDB" id="5806302at2759"/>
<dbReference type="InterPro" id="IPR010558">
    <property type="entry name" value="Ly-6-related"/>
</dbReference>
<reference evidence="3" key="1">
    <citation type="submission" date="2016-04" db="UniProtKB">
        <authorList>
            <consortium name="WormBaseParasite"/>
        </authorList>
    </citation>
    <scope>IDENTIFICATION</scope>
</reference>
<evidence type="ECO:0000313" key="3">
    <source>
        <dbReference type="WBParaSite" id="EVEC_0000185201-mRNA-1"/>
    </source>
</evidence>
<protein>
    <submittedName>
        <fullName evidence="3">Protein quiver</fullName>
    </submittedName>
</protein>
<keyword evidence="2" id="KW-1185">Reference proteome</keyword>
<dbReference type="GO" id="GO:1990834">
    <property type="term" value="P:response to odorant"/>
    <property type="evidence" value="ECO:0007669"/>
    <property type="project" value="TreeGrafter"/>
</dbReference>
<evidence type="ECO:0000313" key="2">
    <source>
        <dbReference type="Proteomes" id="UP000274131"/>
    </source>
</evidence>
<gene>
    <name evidence="1" type="ORF">EVEC_LOCUS1560</name>
</gene>
<accession>A0A158Q9F1</accession>
<proteinExistence type="predicted"/>
<dbReference type="AlphaFoldDB" id="A0A158Q9F1"/>
<dbReference type="GO" id="GO:0043025">
    <property type="term" value="C:neuronal cell body"/>
    <property type="evidence" value="ECO:0007669"/>
    <property type="project" value="TreeGrafter"/>
</dbReference>
<reference evidence="1 2" key="2">
    <citation type="submission" date="2018-10" db="EMBL/GenBank/DDBJ databases">
        <authorList>
            <consortium name="Pathogen Informatics"/>
        </authorList>
    </citation>
    <scope>NUCLEOTIDE SEQUENCE [LARGE SCALE GENOMIC DNA]</scope>
</reference>
<dbReference type="Proteomes" id="UP000274131">
    <property type="component" value="Unassembled WGS sequence"/>
</dbReference>
<evidence type="ECO:0000313" key="1">
    <source>
        <dbReference type="EMBL" id="VDD86417.1"/>
    </source>
</evidence>
<dbReference type="EMBL" id="UXUI01007228">
    <property type="protein sequence ID" value="VDD86417.1"/>
    <property type="molecule type" value="Genomic_DNA"/>
</dbReference>
<sequence>MANFYEPRNFTSRCDDPMDSTDIGTVFCRSICLTIVQDFISFGRKTGKKLTIRGCSTSINRYGFFNRTLALFDRYDICKDVAVTELLRYDGSSQMVRVCSCLGDRCNASRSHADSPPFSITLYFAVVFLLHKLLL</sequence>
<dbReference type="GO" id="GO:0042048">
    <property type="term" value="P:olfactory behavior"/>
    <property type="evidence" value="ECO:0007669"/>
    <property type="project" value="TreeGrafter"/>
</dbReference>
<dbReference type="WBParaSite" id="EVEC_0000185201-mRNA-1">
    <property type="protein sequence ID" value="EVEC_0000185201-mRNA-1"/>
    <property type="gene ID" value="EVEC_0000185201"/>
</dbReference>
<dbReference type="GO" id="GO:0030424">
    <property type="term" value="C:axon"/>
    <property type="evidence" value="ECO:0007669"/>
    <property type="project" value="TreeGrafter"/>
</dbReference>
<organism evidence="3">
    <name type="scientific">Enterobius vermicularis</name>
    <name type="common">Human pinworm</name>
    <dbReference type="NCBI Taxonomy" id="51028"/>
    <lineage>
        <taxon>Eukaryota</taxon>
        <taxon>Metazoa</taxon>
        <taxon>Ecdysozoa</taxon>
        <taxon>Nematoda</taxon>
        <taxon>Chromadorea</taxon>
        <taxon>Rhabditida</taxon>
        <taxon>Spirurina</taxon>
        <taxon>Oxyuridomorpha</taxon>
        <taxon>Oxyuroidea</taxon>
        <taxon>Oxyuridae</taxon>
        <taxon>Enterobius</taxon>
    </lineage>
</organism>
<dbReference type="PANTHER" id="PTHR34722:SF8">
    <property type="entry name" value="HOMOLOG OF ODR-2 (TWO)"/>
    <property type="match status" value="1"/>
</dbReference>
<dbReference type="PANTHER" id="PTHR34722">
    <property type="entry name" value="HOMOLOG OF ODR-2 (TWO)-RELATED"/>
    <property type="match status" value="1"/>
</dbReference>
<dbReference type="Pfam" id="PF06579">
    <property type="entry name" value="Ly-6_related"/>
    <property type="match status" value="1"/>
</dbReference>